<dbReference type="RefSeq" id="WP_379886142.1">
    <property type="nucleotide sequence ID" value="NZ_JBHSDI010000010.1"/>
</dbReference>
<dbReference type="SUPFAM" id="SSF53167">
    <property type="entry name" value="Purine and uridine phosphorylases"/>
    <property type="match status" value="1"/>
</dbReference>
<keyword evidence="3" id="KW-0660">Purine salvage</keyword>
<keyword evidence="6" id="KW-1185">Reference proteome</keyword>
<dbReference type="Gene3D" id="3.40.50.1580">
    <property type="entry name" value="Nucleoside phosphorylase domain"/>
    <property type="match status" value="1"/>
</dbReference>
<keyword evidence="2 3" id="KW-0808">Transferase</keyword>
<dbReference type="InterPro" id="IPR035994">
    <property type="entry name" value="Nucleoside_phosphorylase_sf"/>
</dbReference>
<proteinExistence type="inferred from homology"/>
<feature type="site" description="Important for substrate specificity" evidence="3">
    <location>
        <position position="181"/>
    </location>
</feature>
<feature type="binding site" evidence="3">
    <location>
        <begin position="62"/>
        <end position="63"/>
    </location>
    <ligand>
        <name>phosphate</name>
        <dbReference type="ChEBI" id="CHEBI:43474"/>
    </ligand>
</feature>
<evidence type="ECO:0000259" key="4">
    <source>
        <dbReference type="Pfam" id="PF01048"/>
    </source>
</evidence>
<dbReference type="PANTHER" id="PTHR42679:SF2">
    <property type="entry name" value="S-METHYL-5'-THIOADENOSINE PHOSPHORYLASE"/>
    <property type="match status" value="1"/>
</dbReference>
<dbReference type="NCBIfam" id="NF006599">
    <property type="entry name" value="PRK09136.1"/>
    <property type="match status" value="1"/>
</dbReference>
<feature type="site" description="Important for substrate specificity" evidence="3">
    <location>
        <position position="235"/>
    </location>
</feature>
<dbReference type="InterPro" id="IPR000845">
    <property type="entry name" value="Nucleoside_phosphorylase_d"/>
</dbReference>
<dbReference type="Proteomes" id="UP001595798">
    <property type="component" value="Unassembled WGS sequence"/>
</dbReference>
<feature type="binding site" evidence="3">
    <location>
        <begin position="223"/>
        <end position="225"/>
    </location>
    <ligand>
        <name>substrate</name>
    </ligand>
</feature>
<dbReference type="EC" id="2.4.2.44" evidence="3"/>
<organism evidence="5 6">
    <name type="scientific">Marinobacter lacisalsi</name>
    <dbReference type="NCBI Taxonomy" id="475979"/>
    <lineage>
        <taxon>Bacteria</taxon>
        <taxon>Pseudomonadati</taxon>
        <taxon>Pseudomonadota</taxon>
        <taxon>Gammaproteobacteria</taxon>
        <taxon>Pseudomonadales</taxon>
        <taxon>Marinobacteraceae</taxon>
        <taxon>Marinobacter</taxon>
    </lineage>
</organism>
<comment type="subunit">
    <text evidence="3">Homotrimer.</text>
</comment>
<evidence type="ECO:0000256" key="2">
    <source>
        <dbReference type="ARBA" id="ARBA00022679"/>
    </source>
</evidence>
<comment type="miscellaneous">
    <text evidence="3">Although this enzyme belongs to the family of MTA phosphorylases based on sequence homology, it has been shown that conserved amino acid substitutions in the substrate binding pocket convert the substrate specificity of this enzyme from 6-aminopurines to 6-oxopurines.</text>
</comment>
<dbReference type="HAMAP" id="MF_01963">
    <property type="entry name" value="MTAP"/>
    <property type="match status" value="1"/>
</dbReference>
<sequence>MSGLPRSTAMGNDIAIIGGTGLTELEGLSVLSEDLMETPWGTPSGPVLRGELRGQPVLFLARHGHPHRIPPHQVNYRANLWALREAGASRIIGVNAVGGITPDMGPARIAVPHQIIDYTWGRGHTFFEQVGGATLEEVTHIDLTWPYEESLRQALLAAATRRKVMAVDYGVYGATQGPRLETAAEVVRMERDGCDLVGMTGMPEAGLAAELGLSYACLALSVNWAAGKSDHIITMEEIEQTLAQGMSGVKAILEAVIPALRDQEPAAGS</sequence>
<accession>A0ABV8QE99</accession>
<feature type="binding site" evidence="3">
    <location>
        <position position="20"/>
    </location>
    <ligand>
        <name>phosphate</name>
        <dbReference type="ChEBI" id="CHEBI:43474"/>
    </ligand>
</feature>
<evidence type="ECO:0000256" key="3">
    <source>
        <dbReference type="HAMAP-Rule" id="MF_01963"/>
    </source>
</evidence>
<feature type="binding site" evidence="3">
    <location>
        <position position="199"/>
    </location>
    <ligand>
        <name>substrate</name>
    </ligand>
</feature>
<evidence type="ECO:0000313" key="5">
    <source>
        <dbReference type="EMBL" id="MFC4258615.1"/>
    </source>
</evidence>
<keyword evidence="1 3" id="KW-0328">Glycosyltransferase</keyword>
<feature type="binding site" evidence="3">
    <location>
        <position position="200"/>
    </location>
    <ligand>
        <name>phosphate</name>
        <dbReference type="ChEBI" id="CHEBI:43474"/>
    </ligand>
</feature>
<dbReference type="InterPro" id="IPR018099">
    <property type="entry name" value="Purine_phosphorylase-2_CS"/>
</dbReference>
<comment type="similarity">
    <text evidence="3">Belongs to the PNP/MTAP phosphorylase family. MTAP subfamily.</text>
</comment>
<dbReference type="PROSITE" id="PS01240">
    <property type="entry name" value="PNP_MTAP_2"/>
    <property type="match status" value="1"/>
</dbReference>
<dbReference type="GO" id="GO:0016757">
    <property type="term" value="F:glycosyltransferase activity"/>
    <property type="evidence" value="ECO:0007669"/>
    <property type="project" value="UniProtKB-KW"/>
</dbReference>
<comment type="function">
    <text evidence="3">Catalyzes the reversible phosphorylation of S-methyl-5'-thioinosine (MTI) to hypoxanthine and 5-methylthioribose-1-phosphate. Involved in the breakdown of S-methyl-5'-thioadenosine (MTA), a major by-product of polyamine biosynthesis. Catabolism of (MTA) occurs via deamination to MTI and phosphorolysis to hypoxanthine.</text>
</comment>
<dbReference type="PANTHER" id="PTHR42679">
    <property type="entry name" value="S-METHYL-5'-THIOADENOSINE PHOSPHORYLASE"/>
    <property type="match status" value="1"/>
</dbReference>
<name>A0ABV8QE99_9GAMM</name>
<comment type="catalytic activity">
    <reaction evidence="3">
        <text>S-methyl-5'-thioinosine + phosphate = 5-(methylsulfanyl)-alpha-D-ribose 1-phosphate + hypoxanthine</text>
        <dbReference type="Rhea" id="RHEA:30643"/>
        <dbReference type="ChEBI" id="CHEBI:17368"/>
        <dbReference type="ChEBI" id="CHEBI:43474"/>
        <dbReference type="ChEBI" id="CHEBI:48595"/>
        <dbReference type="ChEBI" id="CHEBI:58533"/>
        <dbReference type="EC" id="2.4.2.44"/>
    </reaction>
</comment>
<evidence type="ECO:0000256" key="1">
    <source>
        <dbReference type="ARBA" id="ARBA00022676"/>
    </source>
</evidence>
<comment type="pathway">
    <text evidence="3">Purine metabolism; purine nucleoside salvage.</text>
</comment>
<feature type="domain" description="Nucleoside phosphorylase" evidence="4">
    <location>
        <begin position="13"/>
        <end position="257"/>
    </location>
</feature>
<dbReference type="InterPro" id="IPR010044">
    <property type="entry name" value="MTAP"/>
</dbReference>
<gene>
    <name evidence="5" type="ORF">ACFOZ5_06135</name>
</gene>
<dbReference type="CDD" id="cd09010">
    <property type="entry name" value="MTAP_SsMTAPII_like_MTIP"/>
    <property type="match status" value="1"/>
</dbReference>
<evidence type="ECO:0000313" key="6">
    <source>
        <dbReference type="Proteomes" id="UP001595798"/>
    </source>
</evidence>
<reference evidence="6" key="1">
    <citation type="journal article" date="2019" name="Int. J. Syst. Evol. Microbiol.">
        <title>The Global Catalogue of Microorganisms (GCM) 10K type strain sequencing project: providing services to taxonomists for standard genome sequencing and annotation.</title>
        <authorList>
            <consortium name="The Broad Institute Genomics Platform"/>
            <consortium name="The Broad Institute Genome Sequencing Center for Infectious Disease"/>
            <person name="Wu L."/>
            <person name="Ma J."/>
        </authorList>
    </citation>
    <scope>NUCLEOTIDE SEQUENCE [LARGE SCALE GENOMIC DNA]</scope>
    <source>
        <strain evidence="6">CECT 7297</strain>
    </source>
</reference>
<protein>
    <recommendedName>
        <fullName evidence="3">Probable S-methyl-5'-thioinosine phosphorylase</fullName>
        <ecNumber evidence="3">2.4.2.44</ecNumber>
    </recommendedName>
    <alternativeName>
        <fullName evidence="3">5'-methylthioinosine phosphorylase</fullName>
        <shortName evidence="3">MTI phosphorylase</shortName>
        <shortName evidence="3">MTIP</shortName>
    </alternativeName>
</protein>
<comment type="caution">
    <text evidence="3">Lacks conserved residue(s) required for the propagation of feature annotation.</text>
</comment>
<comment type="caution">
    <text evidence="5">The sequence shown here is derived from an EMBL/GenBank/DDBJ whole genome shotgun (WGS) entry which is preliminary data.</text>
</comment>
<dbReference type="Pfam" id="PF01048">
    <property type="entry name" value="PNP_UDP_1"/>
    <property type="match status" value="1"/>
</dbReference>
<dbReference type="EMBL" id="JBHSDI010000010">
    <property type="protein sequence ID" value="MFC4258615.1"/>
    <property type="molecule type" value="Genomic_DNA"/>
</dbReference>